<evidence type="ECO:0000256" key="3">
    <source>
        <dbReference type="ARBA" id="ARBA00022553"/>
    </source>
</evidence>
<keyword evidence="2" id="KW-0723">Serine/threonine-protein kinase</keyword>
<dbReference type="Proteomes" id="UP000759537">
    <property type="component" value="Unassembled WGS sequence"/>
</dbReference>
<dbReference type="CDD" id="cd05123">
    <property type="entry name" value="STKc_AGC"/>
    <property type="match status" value="1"/>
</dbReference>
<evidence type="ECO:0000256" key="6">
    <source>
        <dbReference type="ARBA" id="ARBA00022777"/>
    </source>
</evidence>
<evidence type="ECO:0000256" key="2">
    <source>
        <dbReference type="ARBA" id="ARBA00022527"/>
    </source>
</evidence>
<evidence type="ECO:0000313" key="13">
    <source>
        <dbReference type="EMBL" id="KAF8468678.1"/>
    </source>
</evidence>
<feature type="compositionally biased region" description="Polar residues" evidence="10">
    <location>
        <begin position="802"/>
        <end position="843"/>
    </location>
</feature>
<feature type="domain" description="Protein kinase" evidence="11">
    <location>
        <begin position="239"/>
        <end position="530"/>
    </location>
</feature>
<gene>
    <name evidence="13" type="ORF">DFH94DRAFT_775270</name>
</gene>
<keyword evidence="7" id="KW-0067">ATP-binding</keyword>
<dbReference type="GO" id="GO:0007010">
    <property type="term" value="P:cytoskeleton organization"/>
    <property type="evidence" value="ECO:0007669"/>
    <property type="project" value="UniProtKB-ARBA"/>
</dbReference>
<dbReference type="SUPFAM" id="SSF56112">
    <property type="entry name" value="Protein kinase-like (PK-like)"/>
    <property type="match status" value="1"/>
</dbReference>
<protein>
    <recommendedName>
        <fullName evidence="1">non-specific serine/threonine protein kinase</fullName>
        <ecNumber evidence="1">2.7.11.1</ecNumber>
    </recommendedName>
</protein>
<accession>A0A9P5MPE9</accession>
<evidence type="ECO:0000256" key="5">
    <source>
        <dbReference type="ARBA" id="ARBA00022741"/>
    </source>
</evidence>
<reference evidence="13" key="1">
    <citation type="submission" date="2019-10" db="EMBL/GenBank/DDBJ databases">
        <authorList>
            <consortium name="DOE Joint Genome Institute"/>
            <person name="Kuo A."/>
            <person name="Miyauchi S."/>
            <person name="Kiss E."/>
            <person name="Drula E."/>
            <person name="Kohler A."/>
            <person name="Sanchez-Garcia M."/>
            <person name="Andreopoulos B."/>
            <person name="Barry K.W."/>
            <person name="Bonito G."/>
            <person name="Buee M."/>
            <person name="Carver A."/>
            <person name="Chen C."/>
            <person name="Cichocki N."/>
            <person name="Clum A."/>
            <person name="Culley D."/>
            <person name="Crous P.W."/>
            <person name="Fauchery L."/>
            <person name="Girlanda M."/>
            <person name="Hayes R."/>
            <person name="Keri Z."/>
            <person name="LaButti K."/>
            <person name="Lipzen A."/>
            <person name="Lombard V."/>
            <person name="Magnuson J."/>
            <person name="Maillard F."/>
            <person name="Morin E."/>
            <person name="Murat C."/>
            <person name="Nolan M."/>
            <person name="Ohm R."/>
            <person name="Pangilinan J."/>
            <person name="Pereira M."/>
            <person name="Perotto S."/>
            <person name="Peter M."/>
            <person name="Riley R."/>
            <person name="Sitrit Y."/>
            <person name="Stielow B."/>
            <person name="Szollosi G."/>
            <person name="Zifcakova L."/>
            <person name="Stursova M."/>
            <person name="Spatafora J.W."/>
            <person name="Tedersoo L."/>
            <person name="Vaario L.-M."/>
            <person name="Yamada A."/>
            <person name="Yan M."/>
            <person name="Wang P."/>
            <person name="Xu J."/>
            <person name="Bruns T."/>
            <person name="Baldrian P."/>
            <person name="Vilgalys R."/>
            <person name="Henrissat B."/>
            <person name="Grigoriev I.V."/>
            <person name="Hibbett D."/>
            <person name="Nagy L.G."/>
            <person name="Martin F.M."/>
        </authorList>
    </citation>
    <scope>NUCLEOTIDE SEQUENCE</scope>
    <source>
        <strain evidence="13">Prilba</strain>
    </source>
</reference>
<feature type="region of interest" description="Disordered" evidence="10">
    <location>
        <begin position="742"/>
        <end position="843"/>
    </location>
</feature>
<evidence type="ECO:0000256" key="10">
    <source>
        <dbReference type="SAM" id="MobiDB-lite"/>
    </source>
</evidence>
<dbReference type="PROSITE" id="PS50011">
    <property type="entry name" value="PROTEIN_KINASE_DOM"/>
    <property type="match status" value="1"/>
</dbReference>
<keyword evidence="5" id="KW-0547">Nucleotide-binding</keyword>
<dbReference type="EMBL" id="WHVB01000030">
    <property type="protein sequence ID" value="KAF8468678.1"/>
    <property type="molecule type" value="Genomic_DNA"/>
</dbReference>
<dbReference type="PANTHER" id="PTHR24351">
    <property type="entry name" value="RIBOSOMAL PROTEIN S6 KINASE"/>
    <property type="match status" value="1"/>
</dbReference>
<evidence type="ECO:0000259" key="11">
    <source>
        <dbReference type="PROSITE" id="PS50011"/>
    </source>
</evidence>
<evidence type="ECO:0000256" key="1">
    <source>
        <dbReference type="ARBA" id="ARBA00012513"/>
    </source>
</evidence>
<dbReference type="InterPro" id="IPR045270">
    <property type="entry name" value="STKc_AGC"/>
</dbReference>
<dbReference type="EC" id="2.7.11.1" evidence="1"/>
<feature type="region of interest" description="Disordered" evidence="10">
    <location>
        <begin position="635"/>
        <end position="660"/>
    </location>
</feature>
<dbReference type="FunFam" id="1.10.510.10:FF:000024">
    <property type="entry name" value="Probable serine/threonine-protein kinase cot-1"/>
    <property type="match status" value="1"/>
</dbReference>
<feature type="region of interest" description="Disordered" evidence="10">
    <location>
        <begin position="682"/>
        <end position="705"/>
    </location>
</feature>
<dbReference type="GO" id="GO:0005524">
    <property type="term" value="F:ATP binding"/>
    <property type="evidence" value="ECO:0007669"/>
    <property type="project" value="UniProtKB-KW"/>
</dbReference>
<feature type="domain" description="AGC-kinase C-terminal" evidence="12">
    <location>
        <begin position="531"/>
        <end position="637"/>
    </location>
</feature>
<comment type="catalytic activity">
    <reaction evidence="9">
        <text>L-seryl-[protein] + ATP = O-phospho-L-seryl-[protein] + ADP + H(+)</text>
        <dbReference type="Rhea" id="RHEA:17989"/>
        <dbReference type="Rhea" id="RHEA-COMP:9863"/>
        <dbReference type="Rhea" id="RHEA-COMP:11604"/>
        <dbReference type="ChEBI" id="CHEBI:15378"/>
        <dbReference type="ChEBI" id="CHEBI:29999"/>
        <dbReference type="ChEBI" id="CHEBI:30616"/>
        <dbReference type="ChEBI" id="CHEBI:83421"/>
        <dbReference type="ChEBI" id="CHEBI:456216"/>
        <dbReference type="EC" id="2.7.11.1"/>
    </reaction>
</comment>
<comment type="caution">
    <text evidence="13">The sequence shown here is derived from an EMBL/GenBank/DDBJ whole genome shotgun (WGS) entry which is preliminary data.</text>
</comment>
<proteinExistence type="predicted"/>
<dbReference type="InterPro" id="IPR011009">
    <property type="entry name" value="Kinase-like_dom_sf"/>
</dbReference>
<keyword evidence="4" id="KW-0808">Transferase</keyword>
<evidence type="ECO:0000256" key="4">
    <source>
        <dbReference type="ARBA" id="ARBA00022679"/>
    </source>
</evidence>
<feature type="region of interest" description="Disordered" evidence="10">
    <location>
        <begin position="585"/>
        <end position="615"/>
    </location>
</feature>
<dbReference type="Pfam" id="PF00069">
    <property type="entry name" value="Pkinase"/>
    <property type="match status" value="1"/>
</dbReference>
<evidence type="ECO:0000256" key="9">
    <source>
        <dbReference type="ARBA" id="ARBA00048679"/>
    </source>
</evidence>
<keyword evidence="3" id="KW-0597">Phosphoprotein</keyword>
<name>A0A9P5MPE9_9AGAM</name>
<dbReference type="Gene3D" id="1.10.510.10">
    <property type="entry name" value="Transferase(Phosphotransferase) domain 1"/>
    <property type="match status" value="1"/>
</dbReference>
<feature type="region of interest" description="Disordered" evidence="10">
    <location>
        <begin position="189"/>
        <end position="221"/>
    </location>
</feature>
<evidence type="ECO:0000259" key="12">
    <source>
        <dbReference type="PROSITE" id="PS51285"/>
    </source>
</evidence>
<dbReference type="InterPro" id="IPR000961">
    <property type="entry name" value="AGC-kinase_C"/>
</dbReference>
<dbReference type="InterPro" id="IPR000719">
    <property type="entry name" value="Prot_kinase_dom"/>
</dbReference>
<keyword evidence="14" id="KW-1185">Reference proteome</keyword>
<dbReference type="PROSITE" id="PS51285">
    <property type="entry name" value="AGC_KINASE_CTER"/>
    <property type="match status" value="1"/>
</dbReference>
<evidence type="ECO:0000256" key="7">
    <source>
        <dbReference type="ARBA" id="ARBA00022840"/>
    </source>
</evidence>
<dbReference type="OrthoDB" id="63267at2759"/>
<feature type="compositionally biased region" description="Polar residues" evidence="10">
    <location>
        <begin position="84"/>
        <end position="98"/>
    </location>
</feature>
<evidence type="ECO:0000313" key="14">
    <source>
        <dbReference type="Proteomes" id="UP000759537"/>
    </source>
</evidence>
<comment type="catalytic activity">
    <reaction evidence="8">
        <text>L-threonyl-[protein] + ATP = O-phospho-L-threonyl-[protein] + ADP + H(+)</text>
        <dbReference type="Rhea" id="RHEA:46608"/>
        <dbReference type="Rhea" id="RHEA-COMP:11060"/>
        <dbReference type="Rhea" id="RHEA-COMP:11605"/>
        <dbReference type="ChEBI" id="CHEBI:15378"/>
        <dbReference type="ChEBI" id="CHEBI:30013"/>
        <dbReference type="ChEBI" id="CHEBI:30616"/>
        <dbReference type="ChEBI" id="CHEBI:61977"/>
        <dbReference type="ChEBI" id="CHEBI:456216"/>
        <dbReference type="EC" id="2.7.11.1"/>
    </reaction>
</comment>
<organism evidence="13 14">
    <name type="scientific">Russula ochroleuca</name>
    <dbReference type="NCBI Taxonomy" id="152965"/>
    <lineage>
        <taxon>Eukaryota</taxon>
        <taxon>Fungi</taxon>
        <taxon>Dikarya</taxon>
        <taxon>Basidiomycota</taxon>
        <taxon>Agaricomycotina</taxon>
        <taxon>Agaricomycetes</taxon>
        <taxon>Russulales</taxon>
        <taxon>Russulaceae</taxon>
        <taxon>Russula</taxon>
    </lineage>
</organism>
<sequence length="843" mass="93684">MGTTDPGRRHSPPVVAEDGPWTVGVIKNPHDSSSYTLYVQTHTRNLTLSRSAREIIELHRQLRATYCAVPRPAFPIRSSASVQPAKQISTIHPTSPRHSSPAEGACNDVRCPVTITHGAHIQVPVEKSASANTTNIALAWYLTSLSNDPVFRRVPPWKNFVRVRAEDLENTFVNAIMPTAMENSTSLDGAIERGPQESSPAEDGPSVNISDGCRTPQKLSNSATHTTEGVLFNMQVSDFEMVCMLGIGSRGKVLLAHHKSSLDLYALKVIAKRRVLASQEVQRTLAEQTVLRRMAIDGNNQFVAKLRRSFHDEGNLYLAMDFYPGGDLRTQLDRWGSFGHDRSRFYAAEIVEGIEGLHAAGVIHRNLKPEHILLDKGGHIVLCGFGKSKKFERGTAQPAPPGNPSVRGVPYWMEGSEEVTASSQSDRADRTSSLCGTAAYFAPEVIMGLPYSYEIDWWSFGTILYEMLMGIRPFDADNMSDMYNRILQDELQFPKGEPVDRHTKDLIQGLLQRDPASRLSEPLIKRHPYFLMIDWSDVHYRGRKPPYIPPTDSSNLKDTQNFEQAFLNMKPLIDDEIYVDMEQEEERAQAELEPTGSEDPISTSSQPRISLAYPPDDTVDVFEGYSFDDRRPIVINEEEEAPRKDKEAGEDGETEAETNFGRNDLTKQTVLIKEALQSLTPSIQQRPPEPPPVYTDTKSPPFPTAALLAIPDIPTQVPASPPTPPTEVVGNAATAALAHHDHQTFKPKSFPRQRNFQHTRQEKTVVPVLEPDYRSSDEDEGEIEVDTNYGEGSDNCPRNIVNVDTGSHNGPRSIKTLSKRSFSTTKSSASVRTASSKNTSIPK</sequence>
<feature type="region of interest" description="Disordered" evidence="10">
    <location>
        <begin position="84"/>
        <end position="103"/>
    </location>
</feature>
<dbReference type="Gene3D" id="3.30.200.20">
    <property type="entry name" value="Phosphorylase Kinase, domain 1"/>
    <property type="match status" value="1"/>
</dbReference>
<evidence type="ECO:0000256" key="8">
    <source>
        <dbReference type="ARBA" id="ARBA00047899"/>
    </source>
</evidence>
<dbReference type="GO" id="GO:0004674">
    <property type="term" value="F:protein serine/threonine kinase activity"/>
    <property type="evidence" value="ECO:0007669"/>
    <property type="project" value="UniProtKB-KW"/>
</dbReference>
<reference evidence="13" key="2">
    <citation type="journal article" date="2020" name="Nat. Commun.">
        <title>Large-scale genome sequencing of mycorrhizal fungi provides insights into the early evolution of symbiotic traits.</title>
        <authorList>
            <person name="Miyauchi S."/>
            <person name="Kiss E."/>
            <person name="Kuo A."/>
            <person name="Drula E."/>
            <person name="Kohler A."/>
            <person name="Sanchez-Garcia M."/>
            <person name="Morin E."/>
            <person name="Andreopoulos B."/>
            <person name="Barry K.W."/>
            <person name="Bonito G."/>
            <person name="Buee M."/>
            <person name="Carver A."/>
            <person name="Chen C."/>
            <person name="Cichocki N."/>
            <person name="Clum A."/>
            <person name="Culley D."/>
            <person name="Crous P.W."/>
            <person name="Fauchery L."/>
            <person name="Girlanda M."/>
            <person name="Hayes R.D."/>
            <person name="Keri Z."/>
            <person name="LaButti K."/>
            <person name="Lipzen A."/>
            <person name="Lombard V."/>
            <person name="Magnuson J."/>
            <person name="Maillard F."/>
            <person name="Murat C."/>
            <person name="Nolan M."/>
            <person name="Ohm R.A."/>
            <person name="Pangilinan J."/>
            <person name="Pereira M.F."/>
            <person name="Perotto S."/>
            <person name="Peter M."/>
            <person name="Pfister S."/>
            <person name="Riley R."/>
            <person name="Sitrit Y."/>
            <person name="Stielow J.B."/>
            <person name="Szollosi G."/>
            <person name="Zifcakova L."/>
            <person name="Stursova M."/>
            <person name="Spatafora J.W."/>
            <person name="Tedersoo L."/>
            <person name="Vaario L.M."/>
            <person name="Yamada A."/>
            <person name="Yan M."/>
            <person name="Wang P."/>
            <person name="Xu J."/>
            <person name="Bruns T."/>
            <person name="Baldrian P."/>
            <person name="Vilgalys R."/>
            <person name="Dunand C."/>
            <person name="Henrissat B."/>
            <person name="Grigoriev I.V."/>
            <person name="Hibbett D."/>
            <person name="Nagy L.G."/>
            <person name="Martin F.M."/>
        </authorList>
    </citation>
    <scope>NUCLEOTIDE SEQUENCE</scope>
    <source>
        <strain evidence="13">Prilba</strain>
    </source>
</reference>
<dbReference type="AlphaFoldDB" id="A0A9P5MPE9"/>
<keyword evidence="6 13" id="KW-0418">Kinase</keyword>